<organism evidence="2 3">
    <name type="scientific">Entomortierella chlamydospora</name>
    <dbReference type="NCBI Taxonomy" id="101097"/>
    <lineage>
        <taxon>Eukaryota</taxon>
        <taxon>Fungi</taxon>
        <taxon>Fungi incertae sedis</taxon>
        <taxon>Mucoromycota</taxon>
        <taxon>Mortierellomycotina</taxon>
        <taxon>Mortierellomycetes</taxon>
        <taxon>Mortierellales</taxon>
        <taxon>Mortierellaceae</taxon>
        <taxon>Entomortierella</taxon>
    </lineage>
</organism>
<reference evidence="2" key="1">
    <citation type="journal article" date="2020" name="Fungal Divers.">
        <title>Resolving the Mortierellaceae phylogeny through synthesis of multi-gene phylogenetics and phylogenomics.</title>
        <authorList>
            <person name="Vandepol N."/>
            <person name="Liber J."/>
            <person name="Desiro A."/>
            <person name="Na H."/>
            <person name="Kennedy M."/>
            <person name="Barry K."/>
            <person name="Grigoriev I.V."/>
            <person name="Miller A.N."/>
            <person name="O'Donnell K."/>
            <person name="Stajich J.E."/>
            <person name="Bonito G."/>
        </authorList>
    </citation>
    <scope>NUCLEOTIDE SEQUENCE</scope>
    <source>
        <strain evidence="2">NRRL 2769</strain>
    </source>
</reference>
<feature type="region of interest" description="Disordered" evidence="1">
    <location>
        <begin position="111"/>
        <end position="130"/>
    </location>
</feature>
<protein>
    <submittedName>
        <fullName evidence="2">Uncharacterized protein</fullName>
    </submittedName>
</protein>
<comment type="caution">
    <text evidence="2">The sequence shown here is derived from an EMBL/GenBank/DDBJ whole genome shotgun (WGS) entry which is preliminary data.</text>
</comment>
<keyword evidence="3" id="KW-1185">Reference proteome</keyword>
<evidence type="ECO:0000313" key="3">
    <source>
        <dbReference type="Proteomes" id="UP000703661"/>
    </source>
</evidence>
<name>A0A9P6MPM1_9FUNG</name>
<dbReference type="Proteomes" id="UP000703661">
    <property type="component" value="Unassembled WGS sequence"/>
</dbReference>
<accession>A0A9P6MPM1</accession>
<evidence type="ECO:0000256" key="1">
    <source>
        <dbReference type="SAM" id="MobiDB-lite"/>
    </source>
</evidence>
<dbReference type="AlphaFoldDB" id="A0A9P6MPM1"/>
<dbReference type="EMBL" id="JAAAID010001649">
    <property type="protein sequence ID" value="KAG0009229.1"/>
    <property type="molecule type" value="Genomic_DNA"/>
</dbReference>
<proteinExistence type="predicted"/>
<evidence type="ECO:0000313" key="2">
    <source>
        <dbReference type="EMBL" id="KAG0009229.1"/>
    </source>
</evidence>
<gene>
    <name evidence="2" type="ORF">BGZ80_002606</name>
</gene>
<feature type="compositionally biased region" description="Basic and acidic residues" evidence="1">
    <location>
        <begin position="115"/>
        <end position="130"/>
    </location>
</feature>
<sequence length="130" mass="14775">MTDKEIEEIELDILKYNYTADYDPTYDVAMDMEMSDMEQTIEHYMRLETSYAAVPQEDFELASAMSLSMTIISSVNGVLEEYKSSLTKTQACYWFVHNAIFLGEMGGTIQLGGPDRQEGPEIKESDLSEN</sequence>